<dbReference type="GO" id="GO:0007131">
    <property type="term" value="P:reciprocal meiotic recombination"/>
    <property type="evidence" value="ECO:0007669"/>
    <property type="project" value="InterPro"/>
</dbReference>
<comment type="caution">
    <text evidence="1">The sequence shown here is derived from an EMBL/GenBank/DDBJ whole genome shotgun (WGS) entry which is preliminary data.</text>
</comment>
<gene>
    <name evidence="1" type="ORF">INT44_001135</name>
</gene>
<dbReference type="InterPro" id="IPR042448">
    <property type="entry name" value="CCNB1IP1"/>
</dbReference>
<protein>
    <submittedName>
        <fullName evidence="1">Uncharacterized protein</fullName>
    </submittedName>
</protein>
<dbReference type="OrthoDB" id="441210at2759"/>
<dbReference type="PANTHER" id="PTHR14305">
    <property type="entry name" value="E3 UBIQUITIN-PROTEIN LIGASE CCNB1IP1"/>
    <property type="match status" value="1"/>
</dbReference>
<accession>A0A8H7Q9D0</accession>
<dbReference type="GO" id="GO:0061630">
    <property type="term" value="F:ubiquitin protein ligase activity"/>
    <property type="evidence" value="ECO:0007669"/>
    <property type="project" value="InterPro"/>
</dbReference>
<proteinExistence type="predicted"/>
<evidence type="ECO:0000313" key="1">
    <source>
        <dbReference type="EMBL" id="KAG2188382.1"/>
    </source>
</evidence>
<dbReference type="Proteomes" id="UP000612746">
    <property type="component" value="Unassembled WGS sequence"/>
</dbReference>
<keyword evidence="2" id="KW-1185">Reference proteome</keyword>
<dbReference type="GO" id="GO:0000795">
    <property type="term" value="C:synaptonemal complex"/>
    <property type="evidence" value="ECO:0007669"/>
    <property type="project" value="InterPro"/>
</dbReference>
<name>A0A8H7Q9D0_9FUNG</name>
<dbReference type="EMBL" id="JAEPRA010000002">
    <property type="protein sequence ID" value="KAG2188382.1"/>
    <property type="molecule type" value="Genomic_DNA"/>
</dbReference>
<sequence length="172" mass="19473">MTNINNKLDIFCMPCAETAFNQIMICPICESPLLSSNTTSVKTSHDIFVTDLNPSEEYKTAVLAGMSPDLIMDICSRGLLFYVHQLSQDVSFSSVMIQTANDRCKEAERRTGVLEREVSANLAGLQDKNRADVDWVDQYLALQQEQGIARTKVHELTRLLQEKNRQFQKLQV</sequence>
<dbReference type="AlphaFoldDB" id="A0A8H7Q9D0"/>
<dbReference type="PANTHER" id="PTHR14305:SF0">
    <property type="entry name" value="E3 UBIQUITIN-PROTEIN LIGASE CCNB1IP1"/>
    <property type="match status" value="1"/>
</dbReference>
<organism evidence="1 2">
    <name type="scientific">Umbelopsis vinacea</name>
    <dbReference type="NCBI Taxonomy" id="44442"/>
    <lineage>
        <taxon>Eukaryota</taxon>
        <taxon>Fungi</taxon>
        <taxon>Fungi incertae sedis</taxon>
        <taxon>Mucoromycota</taxon>
        <taxon>Mucoromycotina</taxon>
        <taxon>Umbelopsidomycetes</taxon>
        <taxon>Umbelopsidales</taxon>
        <taxon>Umbelopsidaceae</taxon>
        <taxon>Umbelopsis</taxon>
    </lineage>
</organism>
<reference evidence="1" key="1">
    <citation type="submission" date="2020-12" db="EMBL/GenBank/DDBJ databases">
        <title>Metabolic potential, ecology and presence of endohyphal bacteria is reflected in genomic diversity of Mucoromycotina.</title>
        <authorList>
            <person name="Muszewska A."/>
            <person name="Okrasinska A."/>
            <person name="Steczkiewicz K."/>
            <person name="Drgas O."/>
            <person name="Orlowska M."/>
            <person name="Perlinska-Lenart U."/>
            <person name="Aleksandrzak-Piekarczyk T."/>
            <person name="Szatraj K."/>
            <person name="Zielenkiewicz U."/>
            <person name="Pilsyk S."/>
            <person name="Malc E."/>
            <person name="Mieczkowski P."/>
            <person name="Kruszewska J.S."/>
            <person name="Biernat P."/>
            <person name="Pawlowska J."/>
        </authorList>
    </citation>
    <scope>NUCLEOTIDE SEQUENCE</scope>
    <source>
        <strain evidence="1">WA0000051536</strain>
    </source>
</reference>
<evidence type="ECO:0000313" key="2">
    <source>
        <dbReference type="Proteomes" id="UP000612746"/>
    </source>
</evidence>